<dbReference type="WBParaSite" id="nRc.2.0.1.t15671-RA">
    <property type="protein sequence ID" value="nRc.2.0.1.t15671-RA"/>
    <property type="gene ID" value="nRc.2.0.1.g15671"/>
</dbReference>
<protein>
    <submittedName>
        <fullName evidence="2">Uncharacterized protein</fullName>
    </submittedName>
</protein>
<evidence type="ECO:0000313" key="1">
    <source>
        <dbReference type="Proteomes" id="UP000887565"/>
    </source>
</evidence>
<dbReference type="AlphaFoldDB" id="A0A915IPE2"/>
<name>A0A915IPE2_ROMCU</name>
<accession>A0A915IPE2</accession>
<proteinExistence type="predicted"/>
<evidence type="ECO:0000313" key="2">
    <source>
        <dbReference type="WBParaSite" id="nRc.2.0.1.t15671-RA"/>
    </source>
</evidence>
<keyword evidence="1" id="KW-1185">Reference proteome</keyword>
<reference evidence="2" key="1">
    <citation type="submission" date="2022-11" db="UniProtKB">
        <authorList>
            <consortium name="WormBaseParasite"/>
        </authorList>
    </citation>
    <scope>IDENTIFICATION</scope>
</reference>
<dbReference type="Proteomes" id="UP000887565">
    <property type="component" value="Unplaced"/>
</dbReference>
<sequence>MQKLPICRVRENINFKEKKKISIKPEEKKKRGIEILPWAGAAAAESSSPSVVDAMVIVGAHIEQHHFEWIGVHTTLIGSSSVGRRLIGNVAGVNGSVLGQGRPELDLQKMSMVLQKKSTSYHPKKFASLISVVVLQWPQYRLQ</sequence>
<organism evidence="1 2">
    <name type="scientific">Romanomermis culicivorax</name>
    <name type="common">Nematode worm</name>
    <dbReference type="NCBI Taxonomy" id="13658"/>
    <lineage>
        <taxon>Eukaryota</taxon>
        <taxon>Metazoa</taxon>
        <taxon>Ecdysozoa</taxon>
        <taxon>Nematoda</taxon>
        <taxon>Enoplea</taxon>
        <taxon>Dorylaimia</taxon>
        <taxon>Mermithida</taxon>
        <taxon>Mermithoidea</taxon>
        <taxon>Mermithidae</taxon>
        <taxon>Romanomermis</taxon>
    </lineage>
</organism>